<dbReference type="GeneID" id="20716538"/>
<protein>
    <submittedName>
        <fullName evidence="2">Uncharacterized protein</fullName>
    </submittedName>
</protein>
<dbReference type="RefSeq" id="XP_009692402.1">
    <property type="nucleotide sequence ID" value="XM_009694107.1"/>
</dbReference>
<feature type="coiled-coil region" evidence="1">
    <location>
        <begin position="222"/>
        <end position="291"/>
    </location>
</feature>
<dbReference type="OrthoDB" id="363951at2759"/>
<dbReference type="AlphaFoldDB" id="J4C4F6"/>
<evidence type="ECO:0000256" key="1">
    <source>
        <dbReference type="SAM" id="Coils"/>
    </source>
</evidence>
<evidence type="ECO:0000313" key="2">
    <source>
        <dbReference type="EMBL" id="BAM42101.1"/>
    </source>
</evidence>
<keyword evidence="3" id="KW-1185">Reference proteome</keyword>
<evidence type="ECO:0000313" key="3">
    <source>
        <dbReference type="Proteomes" id="UP000003786"/>
    </source>
</evidence>
<dbReference type="STRING" id="869250.J4C4F6"/>
<organism evidence="2 3">
    <name type="scientific">Theileria orientalis strain Shintoku</name>
    <dbReference type="NCBI Taxonomy" id="869250"/>
    <lineage>
        <taxon>Eukaryota</taxon>
        <taxon>Sar</taxon>
        <taxon>Alveolata</taxon>
        <taxon>Apicomplexa</taxon>
        <taxon>Aconoidasida</taxon>
        <taxon>Piroplasmida</taxon>
        <taxon>Theileriidae</taxon>
        <taxon>Theileria</taxon>
    </lineage>
</organism>
<dbReference type="KEGG" id="tot:TOT_040000477"/>
<reference evidence="2 3" key="1">
    <citation type="journal article" date="2012" name="MBio">
        <title>Comparative genome analysis of three eukaryotic parasites with differing abilities to transform leukocytes reveals key mediators of Theileria-induced leukocyte transformation.</title>
        <authorList>
            <person name="Hayashida K."/>
            <person name="Hara Y."/>
            <person name="Abe T."/>
            <person name="Yamasaki C."/>
            <person name="Toyoda A."/>
            <person name="Kosuge T."/>
            <person name="Suzuki Y."/>
            <person name="Sato Y."/>
            <person name="Kawashima S."/>
            <person name="Katayama T."/>
            <person name="Wakaguri H."/>
            <person name="Inoue N."/>
            <person name="Homma K."/>
            <person name="Tada-Umezaki M."/>
            <person name="Yagi Y."/>
            <person name="Fujii Y."/>
            <person name="Habara T."/>
            <person name="Kanehisa M."/>
            <person name="Watanabe H."/>
            <person name="Ito K."/>
            <person name="Gojobori T."/>
            <person name="Sugawara H."/>
            <person name="Imanishi T."/>
            <person name="Weir W."/>
            <person name="Gardner M."/>
            <person name="Pain A."/>
            <person name="Shiels B."/>
            <person name="Hattori M."/>
            <person name="Nene V."/>
            <person name="Sugimoto C."/>
        </authorList>
    </citation>
    <scope>NUCLEOTIDE SEQUENCE [LARGE SCALE GENOMIC DNA]</scope>
    <source>
        <strain evidence="2 3">Shintoku</strain>
    </source>
</reference>
<keyword evidence="1" id="KW-0175">Coiled coil</keyword>
<name>J4C4F6_THEOR</name>
<dbReference type="eggNOG" id="ENOG502S9S5">
    <property type="taxonomic scope" value="Eukaryota"/>
</dbReference>
<sequence length="556" mass="64953">MELDSNIWPEWLKVWDCEYRKKFYVNYDARFYTNKAHRYNIFYKTNWKELELEIRGNCLFGYDKNGYDRGTESGPVMGWLLEHVNFNIGIPTHLLSLPSNLKLTSLDDSTIIYIHENDEPDLAFLAIFCPSDEETNELLGRLKQCSLTFFKSSVGKRLFNVQPAVLALREKAEITTNMALNRLESLKYEHDFMKRQQEALKLDNTLLATQSSVNSQLYSESIQLHVQENSHLKNELEMALKEISLRDETISKLKRELANVKQTAAETQESVEELRSQLNSTNTALDEANMIPDRKLRALYTKKAKQVSLLSLELLSARFDNSKLVARYHSLKGEMKNELDKIHDMVEADYIYSFLKLWILCNELKVEYYENLPDLTFDERNKLLEKIEKTQLQLNISMTIARAMYISYRTQIFDQVLNSFVDNRFGTFKASHSLMNSAFEKISWVFQPEAGEVDSPGPVWINNVKMTRLMENTLYNNGGSVWYNRVSFASALRPVVTYDQDEKSDLEVKKRLYCLLDQNNQLRQKLRSLSKQIGSDYHWKSIWKRTQLKRKPSAAK</sequence>
<proteinExistence type="predicted"/>
<dbReference type="OMA" id="DEANMIP"/>
<dbReference type="VEuPathDB" id="PiroplasmaDB:TOT_040000477"/>
<dbReference type="Proteomes" id="UP000003786">
    <property type="component" value="Chromosome 4"/>
</dbReference>
<dbReference type="EMBL" id="AP011949">
    <property type="protein sequence ID" value="BAM42101.1"/>
    <property type="molecule type" value="Genomic_DNA"/>
</dbReference>
<gene>
    <name evidence="2" type="ORF">TOT_040000477</name>
</gene>
<accession>J4C4F6</accession>